<evidence type="ECO:0000259" key="1">
    <source>
        <dbReference type="Pfam" id="PF00534"/>
    </source>
</evidence>
<dbReference type="AlphaFoldDB" id="V2TM56"/>
<sequence>MQKSKVIALIGNTDVTMLGFRSDLIQALVHQGHKVYAFVCEYTAEGLSQIKSLGVDVITYSMSRGGLNPFSDIKAMFELKNKLQKINPDIVFSYFSKPVVYGSLAAKIAKVPFVVGMIEGLGSPFTQHPSGQSLKIKIIKYVQIGLYHIVFPFLNKIIFLNNDDPIDLVSNHKIKHKKNALTVLGPIGVNLKKYEYIRWDVSKEVSFIFIARLIGEKGIFEYVAAAKEIKRIYPHVSFKIIGGLDLENPDGLSQEALDQLTKEKIVDYYGYVENVPEFIKNSAVFVLPSYYREGVPRSIQEAMAMGRPVITTNVPGCKDTVISGETGYLVPKWDVSALVAKMEIFITKPELINQMGENSYKFALEYFDSVKINQKLIEILEV</sequence>
<dbReference type="Pfam" id="PF00534">
    <property type="entry name" value="Glycos_transf_1"/>
    <property type="match status" value="1"/>
</dbReference>
<dbReference type="GO" id="GO:1901135">
    <property type="term" value="P:carbohydrate derivative metabolic process"/>
    <property type="evidence" value="ECO:0007669"/>
    <property type="project" value="UniProtKB-ARBA"/>
</dbReference>
<dbReference type="InterPro" id="IPR028098">
    <property type="entry name" value="Glyco_trans_4-like_N"/>
</dbReference>
<evidence type="ECO:0008006" key="5">
    <source>
        <dbReference type="Google" id="ProtNLM"/>
    </source>
</evidence>
<evidence type="ECO:0000313" key="3">
    <source>
        <dbReference type="EMBL" id="ESK38437.1"/>
    </source>
</evidence>
<evidence type="ECO:0000313" key="4">
    <source>
        <dbReference type="Proteomes" id="UP000023785"/>
    </source>
</evidence>
<reference evidence="3 4" key="1">
    <citation type="submission" date="2013-10" db="EMBL/GenBank/DDBJ databases">
        <title>The Genome Sequence of Acinetobacter nectaris CIP 110549.</title>
        <authorList>
            <consortium name="The Broad Institute Genomics Platform"/>
            <consortium name="The Broad Institute Genome Sequencing Center for Infectious Disease"/>
            <person name="Cerqueira G."/>
            <person name="Feldgarden M."/>
            <person name="Courvalin P."/>
            <person name="Grillot-Courvalin C."/>
            <person name="Clermont D."/>
            <person name="Rocha E."/>
            <person name="Yoon E.-J."/>
            <person name="Nemec A."/>
            <person name="Young S.K."/>
            <person name="Zeng Q."/>
            <person name="Gargeya S."/>
            <person name="Fitzgerald M."/>
            <person name="Abouelleil A."/>
            <person name="Alvarado L."/>
            <person name="Berlin A.M."/>
            <person name="Chapman S.B."/>
            <person name="Gainer-Dewar J."/>
            <person name="Goldberg J."/>
            <person name="Gnerre S."/>
            <person name="Griggs A."/>
            <person name="Gujja S."/>
            <person name="Hansen M."/>
            <person name="Howarth C."/>
            <person name="Imamovic A."/>
            <person name="Ireland A."/>
            <person name="Larimer J."/>
            <person name="McCowan C."/>
            <person name="Murphy C."/>
            <person name="Pearson M."/>
            <person name="Poon T.W."/>
            <person name="Priest M."/>
            <person name="Roberts A."/>
            <person name="Saif S."/>
            <person name="Shea T."/>
            <person name="Sykes S."/>
            <person name="Wortman J."/>
            <person name="Nusbaum C."/>
            <person name="Birren B."/>
        </authorList>
    </citation>
    <scope>NUCLEOTIDE SEQUENCE [LARGE SCALE GENOMIC DNA]</scope>
    <source>
        <strain evidence="3 4">CIP 110549</strain>
    </source>
</reference>
<dbReference type="PANTHER" id="PTHR12526">
    <property type="entry name" value="GLYCOSYLTRANSFERASE"/>
    <property type="match status" value="1"/>
</dbReference>
<organism evidence="3 4">
    <name type="scientific">Acinetobacter nectaris CIP 110549</name>
    <dbReference type="NCBI Taxonomy" id="1392540"/>
    <lineage>
        <taxon>Bacteria</taxon>
        <taxon>Pseudomonadati</taxon>
        <taxon>Pseudomonadota</taxon>
        <taxon>Gammaproteobacteria</taxon>
        <taxon>Moraxellales</taxon>
        <taxon>Moraxellaceae</taxon>
        <taxon>Acinetobacter</taxon>
    </lineage>
</organism>
<dbReference type="eggNOG" id="COG0438">
    <property type="taxonomic scope" value="Bacteria"/>
</dbReference>
<feature type="domain" description="Glycosyl transferase family 1" evidence="1">
    <location>
        <begin position="203"/>
        <end position="361"/>
    </location>
</feature>
<proteinExistence type="predicted"/>
<dbReference type="OrthoDB" id="9775208at2"/>
<dbReference type="PANTHER" id="PTHR12526:SF638">
    <property type="entry name" value="SPORE COAT PROTEIN SA"/>
    <property type="match status" value="1"/>
</dbReference>
<dbReference type="Proteomes" id="UP000023785">
    <property type="component" value="Unassembled WGS sequence"/>
</dbReference>
<accession>V2TM56</accession>
<dbReference type="CDD" id="cd03808">
    <property type="entry name" value="GT4_CapM-like"/>
    <property type="match status" value="1"/>
</dbReference>
<name>V2TM56_9GAMM</name>
<gene>
    <name evidence="3" type="ORF">P256_01976</name>
</gene>
<evidence type="ECO:0000259" key="2">
    <source>
        <dbReference type="Pfam" id="PF13477"/>
    </source>
</evidence>
<comment type="caution">
    <text evidence="3">The sequence shown here is derived from an EMBL/GenBank/DDBJ whole genome shotgun (WGS) entry which is preliminary data.</text>
</comment>
<dbReference type="SUPFAM" id="SSF53756">
    <property type="entry name" value="UDP-Glycosyltransferase/glycogen phosphorylase"/>
    <property type="match status" value="1"/>
</dbReference>
<dbReference type="EMBL" id="AYER01000007">
    <property type="protein sequence ID" value="ESK38437.1"/>
    <property type="molecule type" value="Genomic_DNA"/>
</dbReference>
<protein>
    <recommendedName>
        <fullName evidence="5">Glycosyl transferase family 1 domain-containing protein</fullName>
    </recommendedName>
</protein>
<feature type="domain" description="Glycosyltransferase subfamily 4-like N-terminal" evidence="2">
    <location>
        <begin position="7"/>
        <end position="141"/>
    </location>
</feature>
<dbReference type="HOGENOM" id="CLU_009583_8_1_6"/>
<dbReference type="InterPro" id="IPR001296">
    <property type="entry name" value="Glyco_trans_1"/>
</dbReference>
<dbReference type="STRING" id="1392540.P256_01976"/>
<dbReference type="RefSeq" id="WP_023273594.1">
    <property type="nucleotide sequence ID" value="NZ_KI530734.1"/>
</dbReference>
<dbReference type="GO" id="GO:0016757">
    <property type="term" value="F:glycosyltransferase activity"/>
    <property type="evidence" value="ECO:0007669"/>
    <property type="project" value="InterPro"/>
</dbReference>
<dbReference type="Pfam" id="PF13477">
    <property type="entry name" value="Glyco_trans_4_2"/>
    <property type="match status" value="1"/>
</dbReference>
<dbReference type="Gene3D" id="3.40.50.2000">
    <property type="entry name" value="Glycogen Phosphorylase B"/>
    <property type="match status" value="2"/>
</dbReference>
<keyword evidence="4" id="KW-1185">Reference proteome</keyword>
<dbReference type="PATRIC" id="fig|1392540.3.peg.1906"/>